<gene>
    <name evidence="2" type="ORF">QFZ49_001293</name>
</gene>
<name>A0ABU0RHE5_9ACTN</name>
<dbReference type="Gene3D" id="2.80.10.50">
    <property type="match status" value="1"/>
</dbReference>
<evidence type="ECO:0000313" key="2">
    <source>
        <dbReference type="EMBL" id="MDQ0931386.1"/>
    </source>
</evidence>
<dbReference type="CDD" id="cd00161">
    <property type="entry name" value="beta-trefoil_Ricin-like"/>
    <property type="match status" value="1"/>
</dbReference>
<evidence type="ECO:0000259" key="1">
    <source>
        <dbReference type="Pfam" id="PF14200"/>
    </source>
</evidence>
<dbReference type="InterPro" id="IPR035992">
    <property type="entry name" value="Ricin_B-like_lectins"/>
</dbReference>
<dbReference type="PROSITE" id="PS50231">
    <property type="entry name" value="RICIN_B_LECTIN"/>
    <property type="match status" value="1"/>
</dbReference>
<reference evidence="2 3" key="1">
    <citation type="submission" date="2023-07" db="EMBL/GenBank/DDBJ databases">
        <title>Comparative genomics of wheat-associated soil bacteria to identify genetic determinants of phenazine resistance.</title>
        <authorList>
            <person name="Mouncey N."/>
        </authorList>
    </citation>
    <scope>NUCLEOTIDE SEQUENCE [LARGE SCALE GENOMIC DNA]</scope>
    <source>
        <strain evidence="2 3">W2I16</strain>
    </source>
</reference>
<organism evidence="2 3">
    <name type="scientific">Streptomyces turgidiscabies</name>
    <dbReference type="NCBI Taxonomy" id="85558"/>
    <lineage>
        <taxon>Bacteria</taxon>
        <taxon>Bacillati</taxon>
        <taxon>Actinomycetota</taxon>
        <taxon>Actinomycetes</taxon>
        <taxon>Kitasatosporales</taxon>
        <taxon>Streptomycetaceae</taxon>
        <taxon>Streptomyces</taxon>
    </lineage>
</organism>
<dbReference type="SUPFAM" id="SSF50370">
    <property type="entry name" value="Ricin B-like lectins"/>
    <property type="match status" value="1"/>
</dbReference>
<dbReference type="InterPro" id="IPR000772">
    <property type="entry name" value="Ricin_B_lectin"/>
</dbReference>
<sequence length="36" mass="3916">MRSGRCLDVPGGATATLTRLNIWSGDNGTNQRWTLP</sequence>
<feature type="domain" description="Ricin B lectin" evidence="1">
    <location>
        <begin position="2"/>
        <end position="35"/>
    </location>
</feature>
<evidence type="ECO:0000313" key="3">
    <source>
        <dbReference type="Proteomes" id="UP001223072"/>
    </source>
</evidence>
<dbReference type="Pfam" id="PF14200">
    <property type="entry name" value="RicinB_lectin_2"/>
    <property type="match status" value="1"/>
</dbReference>
<accession>A0ABU0RHE5</accession>
<keyword evidence="3" id="KW-1185">Reference proteome</keyword>
<comment type="caution">
    <text evidence="2">The sequence shown here is derived from an EMBL/GenBank/DDBJ whole genome shotgun (WGS) entry which is preliminary data.</text>
</comment>
<dbReference type="EMBL" id="JAUSZS010000002">
    <property type="protein sequence ID" value="MDQ0931386.1"/>
    <property type="molecule type" value="Genomic_DNA"/>
</dbReference>
<proteinExistence type="predicted"/>
<protein>
    <recommendedName>
        <fullName evidence="1">Ricin B lectin domain-containing protein</fullName>
    </recommendedName>
</protein>
<dbReference type="Proteomes" id="UP001223072">
    <property type="component" value="Unassembled WGS sequence"/>
</dbReference>